<proteinExistence type="predicted"/>
<feature type="chain" id="PRO_5041349823" evidence="2">
    <location>
        <begin position="21"/>
        <end position="649"/>
    </location>
</feature>
<evidence type="ECO:0000256" key="1">
    <source>
        <dbReference type="ARBA" id="ARBA00022801"/>
    </source>
</evidence>
<dbReference type="GO" id="GO:0006508">
    <property type="term" value="P:proteolysis"/>
    <property type="evidence" value="ECO:0007669"/>
    <property type="project" value="InterPro"/>
</dbReference>
<dbReference type="AlphaFoldDB" id="A0AA41X2D1"/>
<dbReference type="EMBL" id="JANATA010000015">
    <property type="protein sequence ID" value="MCP3429091.1"/>
    <property type="molecule type" value="Genomic_DNA"/>
</dbReference>
<dbReference type="InterPro" id="IPR002470">
    <property type="entry name" value="Peptidase_S9A"/>
</dbReference>
<feature type="signal peptide" evidence="2">
    <location>
        <begin position="1"/>
        <end position="20"/>
    </location>
</feature>
<dbReference type="Pfam" id="PF00326">
    <property type="entry name" value="Peptidase_S9"/>
    <property type="match status" value="1"/>
</dbReference>
<dbReference type="RefSeq" id="WP_254101037.1">
    <property type="nucleotide sequence ID" value="NZ_JANATA010000015.1"/>
</dbReference>
<dbReference type="SUPFAM" id="SSF82171">
    <property type="entry name" value="DPP6 N-terminal domain-like"/>
    <property type="match status" value="1"/>
</dbReference>
<dbReference type="InterPro" id="IPR011042">
    <property type="entry name" value="6-blade_b-propeller_TolB-like"/>
</dbReference>
<evidence type="ECO:0000313" key="5">
    <source>
        <dbReference type="Proteomes" id="UP001165413"/>
    </source>
</evidence>
<comment type="caution">
    <text evidence="4">The sequence shown here is derived from an EMBL/GenBank/DDBJ whole genome shotgun (WGS) entry which is preliminary data.</text>
</comment>
<dbReference type="Gene3D" id="2.120.10.30">
    <property type="entry name" value="TolB, C-terminal domain"/>
    <property type="match status" value="1"/>
</dbReference>
<keyword evidence="2" id="KW-0732">Signal</keyword>
<dbReference type="InterPro" id="IPR001375">
    <property type="entry name" value="Peptidase_S9_cat"/>
</dbReference>
<dbReference type="Proteomes" id="UP001165413">
    <property type="component" value="Unassembled WGS sequence"/>
</dbReference>
<feature type="domain" description="Peptidase S9 prolyl oligopeptidase catalytic" evidence="3">
    <location>
        <begin position="442"/>
        <end position="648"/>
    </location>
</feature>
<dbReference type="Gene3D" id="3.40.50.1820">
    <property type="entry name" value="alpha/beta hydrolase"/>
    <property type="match status" value="1"/>
</dbReference>
<dbReference type="PRINTS" id="PR00862">
    <property type="entry name" value="PROLIGOPTASE"/>
</dbReference>
<gene>
    <name evidence="4" type="ORF">NLF92_09065</name>
</gene>
<sequence>MRSWLMILVTLLVTSMQVSADPSKIPMEAFFKDAQFTTMSISPDGQHLAVIYDSGTSNTLAIMDIGLTQIKAKINFGEFMRIGSRIMWPRDDRFILSYSKFVGYLDTRGSPAIYVAYDLDGKNGRQLTVPQRTRYNIISMMPAEPDKILVTKQHWADEGAAKLFTINIDNGKESYIGGEPRGAQAIIADSDGIPRFAFSYEESDDDDFGKGKNTFYVKQTPSSKWRKAAMPTLYKQGVNISPLGFNADNTIAYVSSDIESKVPSIYAVELATLKATLVHREEVAEIGGTGRLYNGALEVISFARDYNRMVFLSDDSEMKKIMLQMYATFGIDETTSDLLVTSFTKDGNKMVFKISSDRDPGVFYLFNRGLDGSSPSIRELAVAKREIDPNMMAKMTPIKFKARDGMELRGYKVLPTTGEAPYPLVQIIHGGPHGPRDYWGWNREAQFLASRGYAVVSVNFRGSGGYGTDFMEAGYNEWGGKMIDDMTDATMYMVENGYADKDRMCVYGGSYGGYGTLQSLVREPDLYKCGIGYVGVYSLIEFKKSGDIPKRASGRKYLDRVTGTDEARLREFSPALNVDKIKAELFIAHGREDVRVPMEQYEVLSKNLKRIGKPYISMVRDEGHGYQQDKNKYDFYNQMESFLAQHLKN</sequence>
<dbReference type="GO" id="GO:0004252">
    <property type="term" value="F:serine-type endopeptidase activity"/>
    <property type="evidence" value="ECO:0007669"/>
    <property type="project" value="InterPro"/>
</dbReference>
<keyword evidence="1" id="KW-0378">Hydrolase</keyword>
<protein>
    <submittedName>
        <fullName evidence="4">Prolyl oligopeptidase family serine peptidase</fullName>
    </submittedName>
</protein>
<reference evidence="4" key="1">
    <citation type="submission" date="2022-07" db="EMBL/GenBank/DDBJ databases">
        <title>Characterization of the Novel Bacterium Alteromonas immobilis LMIT006 and Alteromonas gregis LMIT007.</title>
        <authorList>
            <person name="Lin X."/>
        </authorList>
    </citation>
    <scope>NUCLEOTIDE SEQUENCE</scope>
    <source>
        <strain evidence="4">LMIT007</strain>
    </source>
</reference>
<dbReference type="PANTHER" id="PTHR42776">
    <property type="entry name" value="SERINE PEPTIDASE S9 FAMILY MEMBER"/>
    <property type="match status" value="1"/>
</dbReference>
<dbReference type="SUPFAM" id="SSF53474">
    <property type="entry name" value="alpha/beta-Hydrolases"/>
    <property type="match status" value="1"/>
</dbReference>
<dbReference type="InterPro" id="IPR029058">
    <property type="entry name" value="AB_hydrolase_fold"/>
</dbReference>
<evidence type="ECO:0000256" key="2">
    <source>
        <dbReference type="SAM" id="SignalP"/>
    </source>
</evidence>
<accession>A0AA41X2D1</accession>
<organism evidence="4 5">
    <name type="scientific">Opacimonas viscosa</name>
    <dbReference type="NCBI Taxonomy" id="2961944"/>
    <lineage>
        <taxon>Bacteria</taxon>
        <taxon>Pseudomonadati</taxon>
        <taxon>Pseudomonadota</taxon>
        <taxon>Gammaproteobacteria</taxon>
        <taxon>Alteromonadales</taxon>
        <taxon>Alteromonadaceae</taxon>
        <taxon>Opacimonas</taxon>
    </lineage>
</organism>
<name>A0AA41X2D1_9ALTE</name>
<dbReference type="PANTHER" id="PTHR42776:SF27">
    <property type="entry name" value="DIPEPTIDYL PEPTIDASE FAMILY MEMBER 6"/>
    <property type="match status" value="1"/>
</dbReference>
<keyword evidence="5" id="KW-1185">Reference proteome</keyword>
<evidence type="ECO:0000259" key="3">
    <source>
        <dbReference type="Pfam" id="PF00326"/>
    </source>
</evidence>
<evidence type="ECO:0000313" key="4">
    <source>
        <dbReference type="EMBL" id="MCP3429091.1"/>
    </source>
</evidence>